<dbReference type="SUPFAM" id="SSF53335">
    <property type="entry name" value="S-adenosyl-L-methionine-dependent methyltransferases"/>
    <property type="match status" value="1"/>
</dbReference>
<feature type="transmembrane region" description="Helical" evidence="2">
    <location>
        <begin position="77"/>
        <end position="96"/>
    </location>
</feature>
<dbReference type="PANTHER" id="PTHR43318">
    <property type="entry name" value="UDP-N-ACETYLGLUCOSAMINE 4,6-DEHYDRATASE"/>
    <property type="match status" value="1"/>
</dbReference>
<feature type="transmembrane region" description="Helical" evidence="2">
    <location>
        <begin position="108"/>
        <end position="132"/>
    </location>
</feature>
<feature type="transmembrane region" description="Helical" evidence="2">
    <location>
        <begin position="138"/>
        <end position="157"/>
    </location>
</feature>
<dbReference type="InterPro" id="IPR051203">
    <property type="entry name" value="Polysaccharide_Synthase-Rel"/>
</dbReference>
<protein>
    <submittedName>
        <fullName evidence="4">FlaA1/EpsC-like NDP-sugar epimerase</fullName>
    </submittedName>
</protein>
<dbReference type="EMBL" id="VFPT01000001">
    <property type="protein sequence ID" value="TQM94743.1"/>
    <property type="molecule type" value="Genomic_DNA"/>
</dbReference>
<dbReference type="SUPFAM" id="SSF51735">
    <property type="entry name" value="NAD(P)-binding Rossmann-fold domains"/>
    <property type="match status" value="1"/>
</dbReference>
<dbReference type="Proteomes" id="UP000320582">
    <property type="component" value="Unassembled WGS sequence"/>
</dbReference>
<accession>A0A543KI33</accession>
<evidence type="ECO:0000256" key="2">
    <source>
        <dbReference type="SAM" id="Phobius"/>
    </source>
</evidence>
<dbReference type="InterPro" id="IPR003869">
    <property type="entry name" value="Polysac_CapD-like"/>
</dbReference>
<dbReference type="Pfam" id="PF02719">
    <property type="entry name" value="Polysacc_synt_2"/>
    <property type="match status" value="1"/>
</dbReference>
<dbReference type="PANTHER" id="PTHR43318:SF1">
    <property type="entry name" value="POLYSACCHARIDE BIOSYNTHESIS PROTEIN EPSC-RELATED"/>
    <property type="match status" value="1"/>
</dbReference>
<dbReference type="CDD" id="cd05237">
    <property type="entry name" value="UDP_invert_4-6DH_SDR_e"/>
    <property type="match status" value="1"/>
</dbReference>
<dbReference type="AlphaFoldDB" id="A0A543KI33"/>
<dbReference type="Gene3D" id="3.40.50.720">
    <property type="entry name" value="NAD(P)-binding Rossmann-like Domain"/>
    <property type="match status" value="2"/>
</dbReference>
<keyword evidence="5" id="KW-1185">Reference proteome</keyword>
<keyword evidence="2" id="KW-1133">Transmembrane helix</keyword>
<gene>
    <name evidence="4" type="ORF">BD293_3429</name>
</gene>
<feature type="domain" description="Polysaccharide biosynthesis protein CapD-like" evidence="3">
    <location>
        <begin position="309"/>
        <end position="607"/>
    </location>
</feature>
<dbReference type="InterPro" id="IPR036291">
    <property type="entry name" value="NAD(P)-bd_dom_sf"/>
</dbReference>
<name>A0A543KI33_9RHOB</name>
<evidence type="ECO:0000256" key="1">
    <source>
        <dbReference type="ARBA" id="ARBA00007430"/>
    </source>
</evidence>
<feature type="transmembrane region" description="Helical" evidence="2">
    <location>
        <begin position="46"/>
        <end position="65"/>
    </location>
</feature>
<proteinExistence type="inferred from homology"/>
<evidence type="ECO:0000313" key="4">
    <source>
        <dbReference type="EMBL" id="TQM94743.1"/>
    </source>
</evidence>
<organism evidence="4 5">
    <name type="scientific">Roseinatronobacter monicus</name>
    <dbReference type="NCBI Taxonomy" id="393481"/>
    <lineage>
        <taxon>Bacteria</taxon>
        <taxon>Pseudomonadati</taxon>
        <taxon>Pseudomonadota</taxon>
        <taxon>Alphaproteobacteria</taxon>
        <taxon>Rhodobacterales</taxon>
        <taxon>Paracoccaceae</taxon>
        <taxon>Roseinatronobacter</taxon>
    </lineage>
</organism>
<sequence>MLASHITKLSLHRMRRWRKFARSKWLRGITSLPDQLARTEKRNIHICIDICLITVSFVVAVLLSGTPPAQLGAAQTWAVFLPSVAVTVFVFHRFGLYRAVLRYITGRAIRSVIAGAFAGAGVMLAATLALGVPVHPSVIMIHAMTVILAVSGIRFWARAILRAPGLRKSTPVIIYGAGKAGQQLVAALYLSVEYLPVALVDDDARLHGTTINGVRVYPSVDLRSLIAKYHVREVLLALPSLSRVRRRHIVARLETLGVEVKTIPSIGDVVSGRAQLTDLRPVMPEELLGRDPVPASKTLMQRTLAGKSVLVTGAGGSIGAELCRQIMTQKPKALILLDVSEIALYNVVTDLRDTWGEAAAVLVPVLGSVQNPRRMRAILRRFGVETVYHSAAYKHVAIVEHNNIEGIHNNVFGTQVIAEASAECGVENFILISTDKTVRPTNIMGASKRVAELICQGLAQENQGGTVFSMVRFGNVLGSSGSVIPRFREQIERGGPVTVTHRDVTRYFMTIPEAAQLVIQAGAMARGGDVFVLDMGEPVRILDLAKSMIRLHGLAPYMLDENGQPEGTVQDIAIQITGLQSGEKLYEELLISNSPKGTEHPRIMTASELVMPPADLQRLLKDLHAACTGFDPEMLRHVLMRAPLGYAPKDANIHDIIWQKQEAALVPSVPLAH</sequence>
<keyword evidence="2" id="KW-0472">Membrane</keyword>
<comment type="caution">
    <text evidence="4">The sequence shown here is derived from an EMBL/GenBank/DDBJ whole genome shotgun (WGS) entry which is preliminary data.</text>
</comment>
<evidence type="ECO:0000259" key="3">
    <source>
        <dbReference type="Pfam" id="PF02719"/>
    </source>
</evidence>
<evidence type="ECO:0000313" key="5">
    <source>
        <dbReference type="Proteomes" id="UP000320582"/>
    </source>
</evidence>
<dbReference type="InterPro" id="IPR029063">
    <property type="entry name" value="SAM-dependent_MTases_sf"/>
</dbReference>
<keyword evidence="2" id="KW-0812">Transmembrane</keyword>
<comment type="similarity">
    <text evidence="1">Belongs to the polysaccharide synthase family.</text>
</comment>
<reference evidence="4 5" key="1">
    <citation type="submission" date="2019-06" db="EMBL/GenBank/DDBJ databases">
        <title>Genomic Encyclopedia of Archaeal and Bacterial Type Strains, Phase II (KMG-II): from individual species to whole genera.</title>
        <authorList>
            <person name="Goeker M."/>
        </authorList>
    </citation>
    <scope>NUCLEOTIDE SEQUENCE [LARGE SCALE GENOMIC DNA]</scope>
    <source>
        <strain evidence="4 5">DSM 18423</strain>
    </source>
</reference>